<feature type="non-terminal residue" evidence="1">
    <location>
        <position position="1"/>
    </location>
</feature>
<dbReference type="EMBL" id="CAJVPW010005929">
    <property type="protein sequence ID" value="CAG8562505.1"/>
    <property type="molecule type" value="Genomic_DNA"/>
</dbReference>
<protein>
    <submittedName>
        <fullName evidence="1">16559_t:CDS:1</fullName>
    </submittedName>
</protein>
<feature type="non-terminal residue" evidence="1">
    <location>
        <position position="1076"/>
    </location>
</feature>
<sequence length="1076" mass="124918">SFKKSSSLPPFIEDSTGTTLKVDKKWHTILGEEIPLIEPQYYAKLCKIISPPKLSSNEIHRSESEPGKIIENYLFQDPFHMIVTIRIGTNSPGKSTILNQLMKRNFMFSSPNEPGAEYRMPHMISGSIEFTWLTEKTCGVGLWTEVLRNFYKEKKNKIVLLANLHGDALNYPDQVKFLRQFTSSFLVFLMPGYDDNQKNNLNELTGNKKSVYCWINQKNKPKYSFDTTLLTNDQNLKKIRIMINEALELDTSNKALDLNDSTFDISKLKLEGTLRFTEEIEFLKSQHLIDFIQEKNCRHIKLEVMQLQQTPKDGFSIIQNNRELKDLISLFVNTLMLPLDKRRRALAHIKREISKLSSKESSNAREKAISKRDELCKISVGNKANEKKVKNEIAKIWEEINNISLGLEHFFCELGQFYKFTSVYDRMADIMKLPELCAELLISGDAIELLDGDAGTIPETWFLAICKHVDKLYPKLKIFVISILGLQSSGKSTLLNALFACRFAVSVGRCTRGLFMRLLFLEEDLAQEIGVDAFVLIDTEGLGVSNLTILNVLGEAMRDLTEILQIVIVTMARLEKANMAPDILMVQHVSERNIAKLTKPEEKFQNAVQEALKITDKQDTRMGISSMKCLQTLEERIKDGKLLKLFQPFKDGATAHAPPSGQYHDDIVNLYKSILVDSFRDNVIPVTQQIDEEVGNEFRKTSSFFINKYKKETRPDLSKRVAYKKYLTQYYLDVKDVSVLKNILDSLTDKILEKRKSPLFYDGIVRDLRKEIYNTLDKFSKKLEISLITEFKWDVYLNALKVFKQTMTNHQNKWNIENIKAIHKKAMKVANRKKIDSVKNVGWMNDPETVRLKYFRMLAEQVYYSNKEKAISHFRYPRSIESWFEAEVNSIKSNPEPEYNKTYESEFDLVRQEIHYEVDLRNLKDNDNKLCAYIEDRLNNYNRPIPERFMDASDDESIMKMLGCTETCYWCDALCWGSRGHHEHKDETRKHYTSHQPTGLGGTRRKNVDMLVAEQCHQWTERKDQEVWYHLRKEDLKEVDSEENLKEDDLEEERGPKRRGIGRVPNRGSRRANWTA</sequence>
<keyword evidence="2" id="KW-1185">Reference proteome</keyword>
<name>A0ACA9M1Y9_9GLOM</name>
<dbReference type="Proteomes" id="UP000789366">
    <property type="component" value="Unassembled WGS sequence"/>
</dbReference>
<organism evidence="1 2">
    <name type="scientific">Cetraspora pellucida</name>
    <dbReference type="NCBI Taxonomy" id="1433469"/>
    <lineage>
        <taxon>Eukaryota</taxon>
        <taxon>Fungi</taxon>
        <taxon>Fungi incertae sedis</taxon>
        <taxon>Mucoromycota</taxon>
        <taxon>Glomeromycotina</taxon>
        <taxon>Glomeromycetes</taxon>
        <taxon>Diversisporales</taxon>
        <taxon>Gigasporaceae</taxon>
        <taxon>Cetraspora</taxon>
    </lineage>
</organism>
<reference evidence="1" key="1">
    <citation type="submission" date="2021-06" db="EMBL/GenBank/DDBJ databases">
        <authorList>
            <person name="Kallberg Y."/>
            <person name="Tangrot J."/>
            <person name="Rosling A."/>
        </authorList>
    </citation>
    <scope>NUCLEOTIDE SEQUENCE</scope>
    <source>
        <strain evidence="1">28 12/20/2015</strain>
    </source>
</reference>
<gene>
    <name evidence="1" type="ORF">SPELUC_LOCUS5664</name>
</gene>
<accession>A0ACA9M1Y9</accession>
<evidence type="ECO:0000313" key="1">
    <source>
        <dbReference type="EMBL" id="CAG8562505.1"/>
    </source>
</evidence>
<evidence type="ECO:0000313" key="2">
    <source>
        <dbReference type="Proteomes" id="UP000789366"/>
    </source>
</evidence>
<proteinExistence type="predicted"/>
<comment type="caution">
    <text evidence="1">The sequence shown here is derived from an EMBL/GenBank/DDBJ whole genome shotgun (WGS) entry which is preliminary data.</text>
</comment>